<dbReference type="Gene3D" id="2.60.40.1670">
    <property type="entry name" value="beta-sandwich domain of Sec23/24"/>
    <property type="match status" value="1"/>
</dbReference>
<reference evidence="15 16" key="1">
    <citation type="submission" date="2022-07" db="EMBL/GenBank/DDBJ databases">
        <title>Genome-wide signatures of adaptation to extreme environments.</title>
        <authorList>
            <person name="Cho C.H."/>
            <person name="Yoon H.S."/>
        </authorList>
    </citation>
    <scope>NUCLEOTIDE SEQUENCE [LARGE SCALE GENOMIC DNA]</scope>
    <source>
        <strain evidence="15 16">DBV 063 E5</strain>
    </source>
</reference>
<dbReference type="InterPro" id="IPR012990">
    <property type="entry name" value="Beta-sandwich_Sec23_24"/>
</dbReference>
<comment type="similarity">
    <text evidence="3">Belongs to the SEC23/SEC24 family. SEC24 subfamily.</text>
</comment>
<name>A0AAV9IV66_CYACA</name>
<dbReference type="GO" id="GO:0000149">
    <property type="term" value="F:SNARE binding"/>
    <property type="evidence" value="ECO:0007669"/>
    <property type="project" value="TreeGrafter"/>
</dbReference>
<dbReference type="Gene3D" id="1.20.120.730">
    <property type="entry name" value="Sec23/Sec24 helical domain"/>
    <property type="match status" value="1"/>
</dbReference>
<feature type="compositionally biased region" description="Low complexity" evidence="10">
    <location>
        <begin position="32"/>
        <end position="53"/>
    </location>
</feature>
<dbReference type="InterPro" id="IPR036174">
    <property type="entry name" value="Znf_Sec23_Sec24_sf"/>
</dbReference>
<evidence type="ECO:0000259" key="14">
    <source>
        <dbReference type="Pfam" id="PF08033"/>
    </source>
</evidence>
<gene>
    <name evidence="15" type="ORF">CDCA_CDCA07G2015</name>
</gene>
<dbReference type="Pfam" id="PF04810">
    <property type="entry name" value="zf-Sec23_Sec24"/>
    <property type="match status" value="1"/>
</dbReference>
<dbReference type="AlphaFoldDB" id="A0AAV9IV66"/>
<evidence type="ECO:0000256" key="10">
    <source>
        <dbReference type="SAM" id="MobiDB-lite"/>
    </source>
</evidence>
<accession>A0AAV9IV66</accession>
<dbReference type="Gene3D" id="3.40.50.410">
    <property type="entry name" value="von Willebrand factor, type A domain"/>
    <property type="match status" value="1"/>
</dbReference>
<dbReference type="Proteomes" id="UP001301350">
    <property type="component" value="Unassembled WGS sequence"/>
</dbReference>
<dbReference type="SUPFAM" id="SSF82919">
    <property type="entry name" value="Zn-finger domain of Sec23/24"/>
    <property type="match status" value="1"/>
</dbReference>
<dbReference type="InterPro" id="IPR036465">
    <property type="entry name" value="vWFA_dom_sf"/>
</dbReference>
<dbReference type="SUPFAM" id="SSF81995">
    <property type="entry name" value="beta-sandwich domain of Sec23/24"/>
    <property type="match status" value="1"/>
</dbReference>
<dbReference type="GO" id="GO:0005789">
    <property type="term" value="C:endoplasmic reticulum membrane"/>
    <property type="evidence" value="ECO:0007669"/>
    <property type="project" value="UniProtKB-SubCell"/>
</dbReference>
<feature type="domain" description="Zinc finger Sec23/Sec24-type" evidence="11">
    <location>
        <begin position="252"/>
        <end position="289"/>
    </location>
</feature>
<evidence type="ECO:0000256" key="9">
    <source>
        <dbReference type="ARBA" id="ARBA00023136"/>
    </source>
</evidence>
<dbReference type="GO" id="GO:0090110">
    <property type="term" value="P:COPII-coated vesicle cargo loading"/>
    <property type="evidence" value="ECO:0007669"/>
    <property type="project" value="TreeGrafter"/>
</dbReference>
<dbReference type="Pfam" id="PF04811">
    <property type="entry name" value="Sec23_trunk"/>
    <property type="match status" value="1"/>
</dbReference>
<dbReference type="InterPro" id="IPR050550">
    <property type="entry name" value="SEC23_SEC24_subfamily"/>
</dbReference>
<keyword evidence="4" id="KW-0813">Transport</keyword>
<dbReference type="GO" id="GO:0070971">
    <property type="term" value="C:endoplasmic reticulum exit site"/>
    <property type="evidence" value="ECO:0007669"/>
    <property type="project" value="TreeGrafter"/>
</dbReference>
<evidence type="ECO:0000256" key="1">
    <source>
        <dbReference type="ARBA" id="ARBA00004394"/>
    </source>
</evidence>
<protein>
    <recommendedName>
        <fullName evidence="17">Protein transport protein Sec24-like</fullName>
    </recommendedName>
</protein>
<dbReference type="InterPro" id="IPR036175">
    <property type="entry name" value="Sec23/24_helical_dom_sf"/>
</dbReference>
<dbReference type="SUPFAM" id="SSF82754">
    <property type="entry name" value="C-terminal, gelsolin-like domain of Sec23/24"/>
    <property type="match status" value="1"/>
</dbReference>
<keyword evidence="7" id="KW-0653">Protein transport</keyword>
<evidence type="ECO:0000256" key="7">
    <source>
        <dbReference type="ARBA" id="ARBA00022927"/>
    </source>
</evidence>
<dbReference type="SUPFAM" id="SSF81811">
    <property type="entry name" value="Helical domain of Sec23/24"/>
    <property type="match status" value="1"/>
</dbReference>
<keyword evidence="8" id="KW-0333">Golgi apparatus</keyword>
<dbReference type="InterPro" id="IPR006895">
    <property type="entry name" value="Znf_Sec23_Sec24"/>
</dbReference>
<keyword evidence="6" id="KW-0931">ER-Golgi transport</keyword>
<evidence type="ECO:0000256" key="6">
    <source>
        <dbReference type="ARBA" id="ARBA00022892"/>
    </source>
</evidence>
<feature type="domain" description="Sec23/Sec24 trunk" evidence="12">
    <location>
        <begin position="326"/>
        <end position="580"/>
    </location>
</feature>
<dbReference type="Gene3D" id="3.40.20.10">
    <property type="entry name" value="Severin"/>
    <property type="match status" value="1"/>
</dbReference>
<evidence type="ECO:0000259" key="13">
    <source>
        <dbReference type="Pfam" id="PF04815"/>
    </source>
</evidence>
<evidence type="ECO:0000256" key="8">
    <source>
        <dbReference type="ARBA" id="ARBA00023034"/>
    </source>
</evidence>
<keyword evidence="9" id="KW-0472">Membrane</keyword>
<feature type="region of interest" description="Disordered" evidence="10">
    <location>
        <begin position="71"/>
        <end position="106"/>
    </location>
</feature>
<organism evidence="15 16">
    <name type="scientific">Cyanidium caldarium</name>
    <name type="common">Red alga</name>
    <dbReference type="NCBI Taxonomy" id="2771"/>
    <lineage>
        <taxon>Eukaryota</taxon>
        <taxon>Rhodophyta</taxon>
        <taxon>Bangiophyceae</taxon>
        <taxon>Cyanidiales</taxon>
        <taxon>Cyanidiaceae</taxon>
        <taxon>Cyanidium</taxon>
    </lineage>
</organism>
<evidence type="ECO:0000259" key="11">
    <source>
        <dbReference type="Pfam" id="PF04810"/>
    </source>
</evidence>
<dbReference type="GO" id="GO:0008270">
    <property type="term" value="F:zinc ion binding"/>
    <property type="evidence" value="ECO:0007669"/>
    <property type="project" value="InterPro"/>
</dbReference>
<keyword evidence="16" id="KW-1185">Reference proteome</keyword>
<dbReference type="GO" id="GO:0006886">
    <property type="term" value="P:intracellular protein transport"/>
    <property type="evidence" value="ECO:0007669"/>
    <property type="project" value="InterPro"/>
</dbReference>
<evidence type="ECO:0000256" key="2">
    <source>
        <dbReference type="ARBA" id="ARBA00004586"/>
    </source>
</evidence>
<dbReference type="InterPro" id="IPR006896">
    <property type="entry name" value="Sec23/24_trunk_dom"/>
</dbReference>
<evidence type="ECO:0000256" key="5">
    <source>
        <dbReference type="ARBA" id="ARBA00022824"/>
    </source>
</evidence>
<dbReference type="InterPro" id="IPR036180">
    <property type="entry name" value="Gelsolin-like_dom_sf"/>
</dbReference>
<feature type="domain" description="Sec23/Sec24 helical" evidence="13">
    <location>
        <begin position="680"/>
        <end position="757"/>
    </location>
</feature>
<comment type="caution">
    <text evidence="15">The sequence shown here is derived from an EMBL/GenBank/DDBJ whole genome shotgun (WGS) entry which is preliminary data.</text>
</comment>
<evidence type="ECO:0000313" key="15">
    <source>
        <dbReference type="EMBL" id="KAK4535990.1"/>
    </source>
</evidence>
<comment type="subcellular location">
    <subcellularLocation>
        <location evidence="2">Endoplasmic reticulum membrane</location>
    </subcellularLocation>
    <subcellularLocation>
        <location evidence="1">Golgi apparatus membrane</location>
    </subcellularLocation>
</comment>
<evidence type="ECO:0000256" key="4">
    <source>
        <dbReference type="ARBA" id="ARBA00022448"/>
    </source>
</evidence>
<evidence type="ECO:0008006" key="17">
    <source>
        <dbReference type="Google" id="ProtNLM"/>
    </source>
</evidence>
<dbReference type="InterPro" id="IPR029006">
    <property type="entry name" value="ADF-H/Gelsolin-like_dom_sf"/>
</dbReference>
<dbReference type="InterPro" id="IPR006900">
    <property type="entry name" value="Sec23/24_helical_dom"/>
</dbReference>
<proteinExistence type="inferred from homology"/>
<feature type="region of interest" description="Disordered" evidence="10">
    <location>
        <begin position="1"/>
        <end position="53"/>
    </location>
</feature>
<evidence type="ECO:0000259" key="12">
    <source>
        <dbReference type="Pfam" id="PF04811"/>
    </source>
</evidence>
<sequence length="952" mass="101344">MQPPRPNGHAYGEAASPRGTDRVAGRPPWPGPQAQGAAAGYAPGSAIPSAARPGAAYGAAGYTAAAPSPPPRYPGGGAAPRAHHGAPPPGWASAGAPAHAPPPQSMMAGAAALDTSTLPRPELDAHSVLHRVALGDPVPVAAAFGAPDVNAYGGAYGAAVLPGIPPGWQPRVNLCTYDPSWCCPWELLRPCEPHFMSMTVCAFPASAAVRAKYGLPLAAVVRPLAPPPPPSLLGDQTDEAVPVVNFGAAGVIRCRRCRTYINFAVIITDGGRRWRCNVCQLLNDIPPEYYAPLDANGRRIDIQQRPELCCGSVEFVAPSEYMVRPPQPPVYVFVLDVSYAAVASGALVTAVESVRDCLNVLPRDGRTRVGVLTFSTQVTYYALPAGEAGEPRIVVVPDVDDVFLPSPEDVLVNLDDARPAVDRLLGKLLQLHPPASSSSSSSFAPSAVEAATQGGALGSAIAGAFYLMQHWGGKMVVVAASRPTMGMDKLRDRDDVHAFFTERECRLLLPEDGQYKRRAVDFTRAQVSVDLYLTPPAGAYVDVASLSSLAKYTGGEFLHLSGFDASRDGPRLRRALVRNLSRETGFEAVFRLRASNGVRCARFHGRFFTRSTDLLALPNVDADKTYVVEMGYEESQVLGKHLCAQSALLYTTSGGERRIRVHTVVLPITSSPHDLFRSADVNATVNVLAHQLIEHCVHRKPESARRAVVDRVVDMLVKYRQLLGSAAASSTQLLLPDALRCLPLYTLGMVRSAVLSRDAAMVAAMRTDCKAALLQALDNGGVSTLMAFAYPNCVRLEDGQGLPASMGALQGQGLVLIDNGFEVLVWVARDVAPSLLTALVSDDVARVMLAQPAPTHPPPPKLLGEVLLSLPLEPESDRGVRMRRLVHAVLAARTDAAPSVSIVRQDTPAEARVHAMMVEDHGASELGYAEFLATVQRQVQQRLMGGSSTAGR</sequence>
<dbReference type="Pfam" id="PF08033">
    <property type="entry name" value="Sec23_BS"/>
    <property type="match status" value="1"/>
</dbReference>
<dbReference type="GO" id="GO:0030127">
    <property type="term" value="C:COPII vesicle coat"/>
    <property type="evidence" value="ECO:0007669"/>
    <property type="project" value="InterPro"/>
</dbReference>
<dbReference type="PANTHER" id="PTHR13803">
    <property type="entry name" value="SEC24-RELATED PROTEIN"/>
    <property type="match status" value="1"/>
</dbReference>
<evidence type="ECO:0000313" key="16">
    <source>
        <dbReference type="Proteomes" id="UP001301350"/>
    </source>
</evidence>
<dbReference type="EMBL" id="JANCYW010000007">
    <property type="protein sequence ID" value="KAK4535990.1"/>
    <property type="molecule type" value="Genomic_DNA"/>
</dbReference>
<feature type="domain" description="Sec23/Sec24 beta-sandwich" evidence="14">
    <location>
        <begin position="585"/>
        <end position="669"/>
    </location>
</feature>
<evidence type="ECO:0000256" key="3">
    <source>
        <dbReference type="ARBA" id="ARBA00008334"/>
    </source>
</evidence>
<dbReference type="PANTHER" id="PTHR13803:SF39">
    <property type="entry name" value="SECRETORY 24AB, ISOFORM A"/>
    <property type="match status" value="1"/>
</dbReference>
<dbReference type="Pfam" id="PF04815">
    <property type="entry name" value="Sec23_helical"/>
    <property type="match status" value="1"/>
</dbReference>
<dbReference type="Gene3D" id="2.30.30.380">
    <property type="entry name" value="Zn-finger domain of Sec23/24"/>
    <property type="match status" value="1"/>
</dbReference>
<dbReference type="SUPFAM" id="SSF53300">
    <property type="entry name" value="vWA-like"/>
    <property type="match status" value="1"/>
</dbReference>
<keyword evidence="5" id="KW-0256">Endoplasmic reticulum</keyword>
<dbReference type="GO" id="GO:0000139">
    <property type="term" value="C:Golgi membrane"/>
    <property type="evidence" value="ECO:0007669"/>
    <property type="project" value="UniProtKB-SubCell"/>
</dbReference>